<accession>A0A841ZMN6</accession>
<feature type="region of interest" description="Disordered" evidence="1">
    <location>
        <begin position="237"/>
        <end position="257"/>
    </location>
</feature>
<evidence type="ECO:0000313" key="2">
    <source>
        <dbReference type="EMBL" id="MBC1521413.1"/>
    </source>
</evidence>
<dbReference type="RefSeq" id="WP_185373312.1">
    <property type="nucleotide sequence ID" value="NZ_JAARRM010000002.1"/>
</dbReference>
<sequence>MEKYELAEKDYNDGMKYREIAEKYEVSLNTVKSWKKRYNWFRDSGAPHLKSVHTKERGGASNGNKNAKGNKGGAAPKGNQNARTHGLFAKYFNDEANEIIGELQEQKPEDLLWHQIEIQYAAIIRAQKIMWVKNENDETKAQTQYGFGESGSDKYEYQFAWDKQANFLNAQSRAMTTLSNLIKQFINITNEDDERTAKLKQILAATDNIRARTELIKGAKKDTTMLNALIDVVNGGDGSGTAEIQSETTRNDSPAND</sequence>
<dbReference type="EMBL" id="JAARRM010000002">
    <property type="protein sequence ID" value="MBC1521413.1"/>
    <property type="molecule type" value="Genomic_DNA"/>
</dbReference>
<name>A0A841ZMN6_9LIST</name>
<dbReference type="Gene3D" id="1.10.10.60">
    <property type="entry name" value="Homeodomain-like"/>
    <property type="match status" value="1"/>
</dbReference>
<feature type="region of interest" description="Disordered" evidence="1">
    <location>
        <begin position="50"/>
        <end position="80"/>
    </location>
</feature>
<organism evidence="2 3">
    <name type="scientific">Listeria aquatica</name>
    <dbReference type="NCBI Taxonomy" id="1494960"/>
    <lineage>
        <taxon>Bacteria</taxon>
        <taxon>Bacillati</taxon>
        <taxon>Bacillota</taxon>
        <taxon>Bacilli</taxon>
        <taxon>Bacillales</taxon>
        <taxon>Listeriaceae</taxon>
        <taxon>Listeria</taxon>
    </lineage>
</organism>
<dbReference type="Proteomes" id="UP000559885">
    <property type="component" value="Unassembled WGS sequence"/>
</dbReference>
<gene>
    <name evidence="2" type="ORF">HB912_07115</name>
</gene>
<reference evidence="2 3" key="1">
    <citation type="submission" date="2020-03" db="EMBL/GenBank/DDBJ databases">
        <title>Soil Listeria distribution.</title>
        <authorList>
            <person name="Liao J."/>
            <person name="Wiedmann M."/>
        </authorList>
    </citation>
    <scope>NUCLEOTIDE SEQUENCE [LARGE SCALE GENOMIC DNA]</scope>
    <source>
        <strain evidence="2 3">FSL L7-1507</strain>
    </source>
</reference>
<feature type="compositionally biased region" description="Polar residues" evidence="1">
    <location>
        <begin position="242"/>
        <end position="257"/>
    </location>
</feature>
<feature type="compositionally biased region" description="Low complexity" evidence="1">
    <location>
        <begin position="62"/>
        <end position="80"/>
    </location>
</feature>
<dbReference type="NCBIfam" id="NF040601">
    <property type="entry name" value="TerS_not_xtmA"/>
    <property type="match status" value="1"/>
</dbReference>
<comment type="caution">
    <text evidence="2">The sequence shown here is derived from an EMBL/GenBank/DDBJ whole genome shotgun (WGS) entry which is preliminary data.</text>
</comment>
<proteinExistence type="predicted"/>
<dbReference type="Pfam" id="PF13384">
    <property type="entry name" value="HTH_23"/>
    <property type="match status" value="1"/>
</dbReference>
<dbReference type="AlphaFoldDB" id="A0A841ZMN6"/>
<evidence type="ECO:0000313" key="3">
    <source>
        <dbReference type="Proteomes" id="UP000559885"/>
    </source>
</evidence>
<evidence type="ECO:0000256" key="1">
    <source>
        <dbReference type="SAM" id="MobiDB-lite"/>
    </source>
</evidence>
<protein>
    <submittedName>
        <fullName evidence="2">Helix-turn-helix domain-containing protein</fullName>
    </submittedName>
</protein>